<dbReference type="InterPro" id="IPR002921">
    <property type="entry name" value="Fungal_lipase-type"/>
</dbReference>
<gene>
    <name evidence="4" type="ORF">ACHAW5_004548</name>
</gene>
<evidence type="ECO:0000313" key="4">
    <source>
        <dbReference type="EMBL" id="KAL3779702.1"/>
    </source>
</evidence>
<dbReference type="AlphaFoldDB" id="A0ABD3NVL5"/>
<keyword evidence="1" id="KW-0472">Membrane</keyword>
<evidence type="ECO:0000313" key="5">
    <source>
        <dbReference type="Proteomes" id="UP001530315"/>
    </source>
</evidence>
<protein>
    <recommendedName>
        <fullName evidence="3">Fungal lipase-type domain-containing protein</fullName>
    </recommendedName>
</protein>
<keyword evidence="1" id="KW-1133">Transmembrane helix</keyword>
<organism evidence="4 5">
    <name type="scientific">Stephanodiscus triporus</name>
    <dbReference type="NCBI Taxonomy" id="2934178"/>
    <lineage>
        <taxon>Eukaryota</taxon>
        <taxon>Sar</taxon>
        <taxon>Stramenopiles</taxon>
        <taxon>Ochrophyta</taxon>
        <taxon>Bacillariophyta</taxon>
        <taxon>Coscinodiscophyceae</taxon>
        <taxon>Thalassiosirophycidae</taxon>
        <taxon>Stephanodiscales</taxon>
        <taxon>Stephanodiscaceae</taxon>
        <taxon>Stephanodiscus</taxon>
    </lineage>
</organism>
<dbReference type="Pfam" id="PF01764">
    <property type="entry name" value="Lipase_3"/>
    <property type="match status" value="1"/>
</dbReference>
<name>A0ABD3NVL5_9STRA</name>
<dbReference type="Gene3D" id="3.40.50.1820">
    <property type="entry name" value="alpha/beta hydrolase"/>
    <property type="match status" value="1"/>
</dbReference>
<keyword evidence="2" id="KW-0732">Signal</keyword>
<proteinExistence type="predicted"/>
<feature type="transmembrane region" description="Helical" evidence="1">
    <location>
        <begin position="497"/>
        <end position="517"/>
    </location>
</feature>
<evidence type="ECO:0000256" key="2">
    <source>
        <dbReference type="SAM" id="SignalP"/>
    </source>
</evidence>
<comment type="caution">
    <text evidence="4">The sequence shown here is derived from an EMBL/GenBank/DDBJ whole genome shotgun (WGS) entry which is preliminary data.</text>
</comment>
<evidence type="ECO:0000256" key="1">
    <source>
        <dbReference type="SAM" id="Phobius"/>
    </source>
</evidence>
<keyword evidence="1" id="KW-0812">Transmembrane</keyword>
<accession>A0ABD3NVL5</accession>
<feature type="signal peptide" evidence="2">
    <location>
        <begin position="1"/>
        <end position="20"/>
    </location>
</feature>
<sequence>MKMFCYVLLFLSTPVNRGIAFVVHSTLNGSLRQRRSHPLVDGIRSRRNARSEKDAMDAGPSTVGVNTKGQDFPSWLKALTRWNASNVSRSSAGASDLPSGGFPFDSFPFAIGTNRMNSFFLEDEMTPLVASLSGMVNVEALVAASNETDEEIDLLIPKINDLKRTIDTSEANKGVNGKGVEQTSSMKLFPFLDNALRWDEFAKNIQELTALIPDESNRMNVTFEELVNRVPTNDLFYQELDENDQVVESFLQSNNALTAERILQDVTQQLESLISATSSAFSPSAFRTLILRASNALAIQEASGNLTAAAYGIFEQAGRAPRATAEYTAELVKFANGVIVGGYSTLFINYPSLRRIPVQEHRQKVTKAAEFAFLSGAIYEDTILKTHSVEHSIIKQGKTADILWMVTDSIQYERDFRESSEKNPTLVRTFILRGYDASDEEVDREGLLNVICRASPVPVFENEDTLVQVHEGMLSMAQELLRELDRYIDLTSPSHKFVLTGHSIGGSLAILLIILLVKDRGGK</sequence>
<dbReference type="Proteomes" id="UP001530315">
    <property type="component" value="Unassembled WGS sequence"/>
</dbReference>
<evidence type="ECO:0000259" key="3">
    <source>
        <dbReference type="Pfam" id="PF01764"/>
    </source>
</evidence>
<dbReference type="InterPro" id="IPR029058">
    <property type="entry name" value="AB_hydrolase_fold"/>
</dbReference>
<reference evidence="4 5" key="1">
    <citation type="submission" date="2024-10" db="EMBL/GenBank/DDBJ databases">
        <title>Updated reference genomes for cyclostephanoid diatoms.</title>
        <authorList>
            <person name="Roberts W.R."/>
            <person name="Alverson A.J."/>
        </authorList>
    </citation>
    <scope>NUCLEOTIDE SEQUENCE [LARGE SCALE GENOMIC DNA]</scope>
    <source>
        <strain evidence="4 5">AJA276-08</strain>
    </source>
</reference>
<dbReference type="EMBL" id="JALLAZ020001149">
    <property type="protein sequence ID" value="KAL3779702.1"/>
    <property type="molecule type" value="Genomic_DNA"/>
</dbReference>
<feature type="domain" description="Fungal lipase-type" evidence="3">
    <location>
        <begin position="465"/>
        <end position="519"/>
    </location>
</feature>
<keyword evidence="5" id="KW-1185">Reference proteome</keyword>
<dbReference type="SUPFAM" id="SSF53474">
    <property type="entry name" value="alpha/beta-Hydrolases"/>
    <property type="match status" value="1"/>
</dbReference>
<feature type="chain" id="PRO_5044842879" description="Fungal lipase-type domain-containing protein" evidence="2">
    <location>
        <begin position="21"/>
        <end position="523"/>
    </location>
</feature>